<dbReference type="SUPFAM" id="SSF53187">
    <property type="entry name" value="Zn-dependent exopeptidases"/>
    <property type="match status" value="1"/>
</dbReference>
<feature type="region of interest" description="Disordered" evidence="4">
    <location>
        <begin position="260"/>
        <end position="301"/>
    </location>
</feature>
<dbReference type="Pfam" id="PF01520">
    <property type="entry name" value="Amidase_3"/>
    <property type="match status" value="1"/>
</dbReference>
<dbReference type="InterPro" id="IPR050695">
    <property type="entry name" value="N-acetylmuramoyl_amidase_3"/>
</dbReference>
<evidence type="ECO:0000259" key="6">
    <source>
        <dbReference type="SMART" id="SM00646"/>
    </source>
</evidence>
<keyword evidence="8" id="KW-1185">Reference proteome</keyword>
<evidence type="ECO:0000313" key="8">
    <source>
        <dbReference type="Proteomes" id="UP000244193"/>
    </source>
</evidence>
<reference evidence="7 8" key="1">
    <citation type="submission" date="2018-04" db="EMBL/GenBank/DDBJ databases">
        <title>Genome sequencing of Flavobacterium sp. HYN0048.</title>
        <authorList>
            <person name="Yi H."/>
            <person name="Baek C."/>
        </authorList>
    </citation>
    <scope>NUCLEOTIDE SEQUENCE [LARGE SCALE GENOMIC DNA]</scope>
    <source>
        <strain evidence="7 8">HYN0048</strain>
    </source>
</reference>
<dbReference type="PANTHER" id="PTHR30404">
    <property type="entry name" value="N-ACETYLMURAMOYL-L-ALANINE AMIDASE"/>
    <property type="match status" value="1"/>
</dbReference>
<dbReference type="CDD" id="cd02696">
    <property type="entry name" value="MurNAc-LAA"/>
    <property type="match status" value="1"/>
</dbReference>
<sequence length="391" mass="42932">MNFSHKIKPFLLILMCISALAASAQKGQKFKVTLDAGHGGKDFGAVYNGHVEKNIALAVVLKVGKILEGMSSIEVNYTRKTDVFIELVERANIANRADANVFVSIHCNANANKEAYGTETHVMGMSKNASALAVAKRENEVIVMEKDYKETYKGFDPNSPESIFGTTLLVEENQDNSIALASKVQHRFTDDLKKRNRGVKQAPYMVLHKAYMPRVLIEMGFISNPKEGAELDSEEGQMEIAQAIANAIVSYKKDYFGSGENENEIKPSQRISDAEKVPPQEEKQPSVTPTPTPAAREDVKPAANGEVVFKVQISASGKKLDLTPSNFKGLKNISVTSDNGTLYKYMYGETGSYDTAKENLAEAKAKGFDSAYIVAFRDGKKISIQDALNKR</sequence>
<organism evidence="7 8">
    <name type="scientific">Flavobacterium magnum</name>
    <dbReference type="NCBI Taxonomy" id="2162713"/>
    <lineage>
        <taxon>Bacteria</taxon>
        <taxon>Pseudomonadati</taxon>
        <taxon>Bacteroidota</taxon>
        <taxon>Flavobacteriia</taxon>
        <taxon>Flavobacteriales</taxon>
        <taxon>Flavobacteriaceae</taxon>
        <taxon>Flavobacterium</taxon>
    </lineage>
</organism>
<evidence type="ECO:0000256" key="1">
    <source>
        <dbReference type="ARBA" id="ARBA00001561"/>
    </source>
</evidence>
<dbReference type="InterPro" id="IPR002508">
    <property type="entry name" value="MurNAc-LAA_cat"/>
</dbReference>
<dbReference type="FunFam" id="3.40.630.40:FF:000005">
    <property type="entry name" value="N-acetylmuramoyl-L-alanine amidase (AmiA)"/>
    <property type="match status" value="1"/>
</dbReference>
<dbReference type="SMART" id="SM00646">
    <property type="entry name" value="Ami_3"/>
    <property type="match status" value="1"/>
</dbReference>
<evidence type="ECO:0000256" key="4">
    <source>
        <dbReference type="SAM" id="MobiDB-lite"/>
    </source>
</evidence>
<feature type="chain" id="PRO_5015770765" description="N-acetylmuramoyl-L-alanine amidase" evidence="5">
    <location>
        <begin position="22"/>
        <end position="391"/>
    </location>
</feature>
<evidence type="ECO:0000313" key="7">
    <source>
        <dbReference type="EMBL" id="AWA30659.1"/>
    </source>
</evidence>
<dbReference type="OrthoDB" id="9806267at2"/>
<dbReference type="GO" id="GO:0008745">
    <property type="term" value="F:N-acetylmuramoyl-L-alanine amidase activity"/>
    <property type="evidence" value="ECO:0007669"/>
    <property type="project" value="UniProtKB-EC"/>
</dbReference>
<evidence type="ECO:0000256" key="2">
    <source>
        <dbReference type="ARBA" id="ARBA00011901"/>
    </source>
</evidence>
<evidence type="ECO:0000256" key="5">
    <source>
        <dbReference type="SAM" id="SignalP"/>
    </source>
</evidence>
<dbReference type="EC" id="3.5.1.28" evidence="2"/>
<keyword evidence="5" id="KW-0732">Signal</keyword>
<dbReference type="AlphaFoldDB" id="A0A2S0RGK2"/>
<gene>
    <name evidence="7" type="ORF">HYN48_11480</name>
</gene>
<feature type="domain" description="MurNAc-LAA" evidence="6">
    <location>
        <begin position="91"/>
        <end position="249"/>
    </location>
</feature>
<dbReference type="GO" id="GO:0030288">
    <property type="term" value="C:outer membrane-bounded periplasmic space"/>
    <property type="evidence" value="ECO:0007669"/>
    <property type="project" value="TreeGrafter"/>
</dbReference>
<dbReference type="KEGG" id="fmg:HYN48_11480"/>
<dbReference type="RefSeq" id="WP_108371851.1">
    <property type="nucleotide sequence ID" value="NZ_CP028811.1"/>
</dbReference>
<dbReference type="EMBL" id="CP028811">
    <property type="protein sequence ID" value="AWA30659.1"/>
    <property type="molecule type" value="Genomic_DNA"/>
</dbReference>
<feature type="compositionally biased region" description="Basic and acidic residues" evidence="4">
    <location>
        <begin position="263"/>
        <end position="284"/>
    </location>
</feature>
<comment type="catalytic activity">
    <reaction evidence="1">
        <text>Hydrolyzes the link between N-acetylmuramoyl residues and L-amino acid residues in certain cell-wall glycopeptides.</text>
        <dbReference type="EC" id="3.5.1.28"/>
    </reaction>
</comment>
<name>A0A2S0RGK2_9FLAO</name>
<dbReference type="PANTHER" id="PTHR30404:SF0">
    <property type="entry name" value="N-ACETYLMURAMOYL-L-ALANINE AMIDASE AMIC"/>
    <property type="match status" value="1"/>
</dbReference>
<accession>A0A2S0RGK2</accession>
<dbReference type="Proteomes" id="UP000244193">
    <property type="component" value="Chromosome"/>
</dbReference>
<dbReference type="GO" id="GO:0009253">
    <property type="term" value="P:peptidoglycan catabolic process"/>
    <property type="evidence" value="ECO:0007669"/>
    <property type="project" value="InterPro"/>
</dbReference>
<evidence type="ECO:0000256" key="3">
    <source>
        <dbReference type="ARBA" id="ARBA00022801"/>
    </source>
</evidence>
<protein>
    <recommendedName>
        <fullName evidence="2">N-acetylmuramoyl-L-alanine amidase</fullName>
        <ecNumber evidence="2">3.5.1.28</ecNumber>
    </recommendedName>
</protein>
<keyword evidence="3" id="KW-0378">Hydrolase</keyword>
<proteinExistence type="predicted"/>
<feature type="signal peptide" evidence="5">
    <location>
        <begin position="1"/>
        <end position="21"/>
    </location>
</feature>
<dbReference type="Gene3D" id="3.40.630.40">
    <property type="entry name" value="Zn-dependent exopeptidases"/>
    <property type="match status" value="1"/>
</dbReference>